<feature type="chain" id="PRO_5013388613" description="CFEM domain-containing protein" evidence="10">
    <location>
        <begin position="21"/>
        <end position="92"/>
    </location>
</feature>
<evidence type="ECO:0000256" key="4">
    <source>
        <dbReference type="ARBA" id="ARBA00022525"/>
    </source>
</evidence>
<evidence type="ECO:0000256" key="1">
    <source>
        <dbReference type="ARBA" id="ARBA00004589"/>
    </source>
</evidence>
<evidence type="ECO:0000313" key="12">
    <source>
        <dbReference type="EMBL" id="OQE16181.1"/>
    </source>
</evidence>
<evidence type="ECO:0000256" key="10">
    <source>
        <dbReference type="SAM" id="SignalP"/>
    </source>
</evidence>
<evidence type="ECO:0000256" key="5">
    <source>
        <dbReference type="ARBA" id="ARBA00022622"/>
    </source>
</evidence>
<organism evidence="12 13">
    <name type="scientific">Penicillium steckii</name>
    <dbReference type="NCBI Taxonomy" id="303698"/>
    <lineage>
        <taxon>Eukaryota</taxon>
        <taxon>Fungi</taxon>
        <taxon>Dikarya</taxon>
        <taxon>Ascomycota</taxon>
        <taxon>Pezizomycotina</taxon>
        <taxon>Eurotiomycetes</taxon>
        <taxon>Eurotiomycetidae</taxon>
        <taxon>Eurotiales</taxon>
        <taxon>Aspergillaceae</taxon>
        <taxon>Penicillium</taxon>
    </lineage>
</organism>
<comment type="caution">
    <text evidence="9">Lacks conserved residue(s) required for the propagation of feature annotation.</text>
</comment>
<keyword evidence="7 9" id="KW-1015">Disulfide bond</keyword>
<evidence type="ECO:0000256" key="6">
    <source>
        <dbReference type="ARBA" id="ARBA00022729"/>
    </source>
</evidence>
<keyword evidence="13" id="KW-1185">Reference proteome</keyword>
<feature type="disulfide bond" evidence="9">
    <location>
        <begin position="40"/>
        <end position="47"/>
    </location>
</feature>
<feature type="signal peptide" evidence="10">
    <location>
        <begin position="1"/>
        <end position="20"/>
    </location>
</feature>
<evidence type="ECO:0000313" key="13">
    <source>
        <dbReference type="Proteomes" id="UP000191285"/>
    </source>
</evidence>
<dbReference type="GO" id="GO:0005576">
    <property type="term" value="C:extracellular region"/>
    <property type="evidence" value="ECO:0007669"/>
    <property type="project" value="UniProtKB-SubCell"/>
</dbReference>
<sequence length="92" mass="9551">MRPTTLFAALAGLTLVQCQGDVPSCARPCLDDAAEKETSCSVDDAACICKGDSFSKIQGAATGCILKECGQEVALNKVLPVVQNICKSRGSE</sequence>
<gene>
    <name evidence="12" type="ORF">PENSTE_c025G06358</name>
</gene>
<keyword evidence="9" id="KW-0479">Metal-binding</keyword>
<comment type="subcellular location">
    <subcellularLocation>
        <location evidence="1">Membrane</location>
        <topology evidence="1">Lipid-anchor</topology>
        <topology evidence="1">GPI-anchor</topology>
    </subcellularLocation>
    <subcellularLocation>
        <location evidence="2">Secreted</location>
    </subcellularLocation>
</comment>
<comment type="similarity">
    <text evidence="3">Belongs to the RBT5 family.</text>
</comment>
<accession>A0A1V6SQ55</accession>
<keyword evidence="9" id="KW-0408">Iron</keyword>
<evidence type="ECO:0000256" key="9">
    <source>
        <dbReference type="PROSITE-ProRule" id="PRU01356"/>
    </source>
</evidence>
<dbReference type="AlphaFoldDB" id="A0A1V6SQ55"/>
<dbReference type="Pfam" id="PF05730">
    <property type="entry name" value="CFEM"/>
    <property type="match status" value="1"/>
</dbReference>
<comment type="caution">
    <text evidence="12">The sequence shown here is derived from an EMBL/GenBank/DDBJ whole genome shotgun (WGS) entry which is preliminary data.</text>
</comment>
<evidence type="ECO:0000256" key="3">
    <source>
        <dbReference type="ARBA" id="ARBA00010031"/>
    </source>
</evidence>
<keyword evidence="4" id="KW-0964">Secreted</keyword>
<feature type="binding site" description="axial binding residue" evidence="9">
    <location>
        <position position="44"/>
    </location>
    <ligand>
        <name>heme</name>
        <dbReference type="ChEBI" id="CHEBI:30413"/>
    </ligand>
    <ligandPart>
        <name>Fe</name>
        <dbReference type="ChEBI" id="CHEBI:18248"/>
    </ligandPart>
</feature>
<evidence type="ECO:0000256" key="7">
    <source>
        <dbReference type="ARBA" id="ARBA00023157"/>
    </source>
</evidence>
<reference evidence="13" key="1">
    <citation type="journal article" date="2017" name="Nat. Microbiol.">
        <title>Global analysis of biosynthetic gene clusters reveals vast potential of secondary metabolite production in Penicillium species.</title>
        <authorList>
            <person name="Nielsen J.C."/>
            <person name="Grijseels S."/>
            <person name="Prigent S."/>
            <person name="Ji B."/>
            <person name="Dainat J."/>
            <person name="Nielsen K.F."/>
            <person name="Frisvad J.C."/>
            <person name="Workman M."/>
            <person name="Nielsen J."/>
        </authorList>
    </citation>
    <scope>NUCLEOTIDE SEQUENCE [LARGE SCALE GENOMIC DNA]</scope>
    <source>
        <strain evidence="13">IBT 24891</strain>
    </source>
</reference>
<keyword evidence="9" id="KW-0349">Heme</keyword>
<dbReference type="OrthoDB" id="3767534at2759"/>
<evidence type="ECO:0000259" key="11">
    <source>
        <dbReference type="PROSITE" id="PS52012"/>
    </source>
</evidence>
<keyword evidence="6 10" id="KW-0732">Signal</keyword>
<keyword evidence="5" id="KW-0472">Membrane</keyword>
<dbReference type="Proteomes" id="UP000191285">
    <property type="component" value="Unassembled WGS sequence"/>
</dbReference>
<dbReference type="GO" id="GO:0098552">
    <property type="term" value="C:side of membrane"/>
    <property type="evidence" value="ECO:0007669"/>
    <property type="project" value="UniProtKB-KW"/>
</dbReference>
<evidence type="ECO:0000256" key="2">
    <source>
        <dbReference type="ARBA" id="ARBA00004613"/>
    </source>
</evidence>
<proteinExistence type="inferred from homology"/>
<keyword evidence="8" id="KW-0449">Lipoprotein</keyword>
<name>A0A1V6SQ55_9EURO</name>
<dbReference type="GO" id="GO:0046872">
    <property type="term" value="F:metal ion binding"/>
    <property type="evidence" value="ECO:0007669"/>
    <property type="project" value="UniProtKB-UniRule"/>
</dbReference>
<dbReference type="InterPro" id="IPR008427">
    <property type="entry name" value="Extracellular_membr_CFEM_dom"/>
</dbReference>
<keyword evidence="5" id="KW-0325">Glycoprotein</keyword>
<evidence type="ECO:0000256" key="8">
    <source>
        <dbReference type="ARBA" id="ARBA00023288"/>
    </source>
</evidence>
<dbReference type="SMART" id="SM00747">
    <property type="entry name" value="CFEM"/>
    <property type="match status" value="1"/>
</dbReference>
<dbReference type="EMBL" id="MLKD01000025">
    <property type="protein sequence ID" value="OQE16181.1"/>
    <property type="molecule type" value="Genomic_DNA"/>
</dbReference>
<feature type="domain" description="CFEM" evidence="11">
    <location>
        <begin position="1"/>
        <end position="92"/>
    </location>
</feature>
<keyword evidence="5" id="KW-0336">GPI-anchor</keyword>
<dbReference type="PROSITE" id="PS52012">
    <property type="entry name" value="CFEM"/>
    <property type="match status" value="1"/>
</dbReference>
<protein>
    <recommendedName>
        <fullName evidence="11">CFEM domain-containing protein</fullName>
    </recommendedName>
</protein>
<dbReference type="STRING" id="303698.A0A1V6SQ55"/>